<evidence type="ECO:0008006" key="4">
    <source>
        <dbReference type="Google" id="ProtNLM"/>
    </source>
</evidence>
<evidence type="ECO:0000256" key="1">
    <source>
        <dbReference type="SAM" id="SignalP"/>
    </source>
</evidence>
<sequence length="167" mass="18016">MSPLPAASLFLSILFFLPRLDKVSAAGRTIPTRVICNNTCGTIPVGTGFGCGHPYFARYIKCNAGSNIFVLLGCSTSHVFDPSEDLCETASGSGYSLDLPKFQCSSYTSIFEFGDEGDPMKWKFGTSLLYNDSYYTPAGKDCETSGGLCGFTGLDWMDHFPAFVGMV</sequence>
<reference evidence="2 3" key="1">
    <citation type="journal article" date="2024" name="G3 (Bethesda)">
        <title>Genome assembly of Hibiscus sabdariffa L. provides insights into metabolisms of medicinal natural products.</title>
        <authorList>
            <person name="Kim T."/>
        </authorList>
    </citation>
    <scope>NUCLEOTIDE SEQUENCE [LARGE SCALE GENOMIC DNA]</scope>
    <source>
        <strain evidence="2">TK-2024</strain>
        <tissue evidence="2">Old leaves</tissue>
    </source>
</reference>
<dbReference type="EMBL" id="JBBPBN010000101">
    <property type="protein sequence ID" value="KAK8979569.1"/>
    <property type="molecule type" value="Genomic_DNA"/>
</dbReference>
<keyword evidence="1" id="KW-0732">Signal</keyword>
<evidence type="ECO:0000313" key="2">
    <source>
        <dbReference type="EMBL" id="KAK8979569.1"/>
    </source>
</evidence>
<proteinExistence type="predicted"/>
<gene>
    <name evidence="2" type="ORF">V6N11_073564</name>
</gene>
<feature type="signal peptide" evidence="1">
    <location>
        <begin position="1"/>
        <end position="25"/>
    </location>
</feature>
<dbReference type="Proteomes" id="UP001396334">
    <property type="component" value="Unassembled WGS sequence"/>
</dbReference>
<name>A0ABR2NTS0_9ROSI</name>
<evidence type="ECO:0000313" key="3">
    <source>
        <dbReference type="Proteomes" id="UP001396334"/>
    </source>
</evidence>
<dbReference type="PANTHER" id="PTHR33355">
    <property type="entry name" value="WALL-ASSOCIATED RECEPTOR KINASE CARBOXY-TERMINAL PROTEIN-RELATED"/>
    <property type="match status" value="1"/>
</dbReference>
<keyword evidence="3" id="KW-1185">Reference proteome</keyword>
<feature type="chain" id="PRO_5047089709" description="Chitin-binding type-2 domain-containing protein" evidence="1">
    <location>
        <begin position="26"/>
        <end position="167"/>
    </location>
</feature>
<dbReference type="PANTHER" id="PTHR33355:SF13">
    <property type="entry name" value="WALL-ASSOCIATED RECEPTOR KINASE 3-LIKE"/>
    <property type="match status" value="1"/>
</dbReference>
<comment type="caution">
    <text evidence="2">The sequence shown here is derived from an EMBL/GenBank/DDBJ whole genome shotgun (WGS) entry which is preliminary data.</text>
</comment>
<organism evidence="2 3">
    <name type="scientific">Hibiscus sabdariffa</name>
    <name type="common">roselle</name>
    <dbReference type="NCBI Taxonomy" id="183260"/>
    <lineage>
        <taxon>Eukaryota</taxon>
        <taxon>Viridiplantae</taxon>
        <taxon>Streptophyta</taxon>
        <taxon>Embryophyta</taxon>
        <taxon>Tracheophyta</taxon>
        <taxon>Spermatophyta</taxon>
        <taxon>Magnoliopsida</taxon>
        <taxon>eudicotyledons</taxon>
        <taxon>Gunneridae</taxon>
        <taxon>Pentapetalae</taxon>
        <taxon>rosids</taxon>
        <taxon>malvids</taxon>
        <taxon>Malvales</taxon>
        <taxon>Malvaceae</taxon>
        <taxon>Malvoideae</taxon>
        <taxon>Hibiscus</taxon>
    </lineage>
</organism>
<protein>
    <recommendedName>
        <fullName evidence="4">Chitin-binding type-2 domain-containing protein</fullName>
    </recommendedName>
</protein>
<accession>A0ABR2NTS0</accession>